<evidence type="ECO:0000256" key="7">
    <source>
        <dbReference type="SAM" id="Phobius"/>
    </source>
</evidence>
<organism evidence="8 9">
    <name type="scientific">Acetobacter farinalis</name>
    <dbReference type="NCBI Taxonomy" id="1260984"/>
    <lineage>
        <taxon>Bacteria</taxon>
        <taxon>Pseudomonadati</taxon>
        <taxon>Pseudomonadota</taxon>
        <taxon>Alphaproteobacteria</taxon>
        <taxon>Acetobacterales</taxon>
        <taxon>Acetobacteraceae</taxon>
        <taxon>Acetobacter</taxon>
    </lineage>
</organism>
<feature type="transmembrane region" description="Helical" evidence="7">
    <location>
        <begin position="155"/>
        <end position="172"/>
    </location>
</feature>
<keyword evidence="5 7" id="KW-1133">Transmembrane helix</keyword>
<dbReference type="Gene3D" id="1.10.3860.10">
    <property type="entry name" value="Sodium:dicarboxylate symporter"/>
    <property type="match status" value="1"/>
</dbReference>
<feature type="transmembrane region" description="Helical" evidence="7">
    <location>
        <begin position="52"/>
        <end position="77"/>
    </location>
</feature>
<keyword evidence="3" id="KW-1003">Cell membrane</keyword>
<accession>A0ABT3Q443</accession>
<evidence type="ECO:0000256" key="1">
    <source>
        <dbReference type="ARBA" id="ARBA00004651"/>
    </source>
</evidence>
<keyword evidence="2" id="KW-0813">Transport</keyword>
<dbReference type="InterPro" id="IPR001991">
    <property type="entry name" value="Na-dicarboxylate_symporter"/>
</dbReference>
<dbReference type="PANTHER" id="PTHR42865:SF7">
    <property type="entry name" value="PROTON_GLUTAMATE-ASPARTATE SYMPORTER"/>
    <property type="match status" value="1"/>
</dbReference>
<evidence type="ECO:0000256" key="4">
    <source>
        <dbReference type="ARBA" id="ARBA00022692"/>
    </source>
</evidence>
<proteinExistence type="predicted"/>
<evidence type="ECO:0000256" key="5">
    <source>
        <dbReference type="ARBA" id="ARBA00022989"/>
    </source>
</evidence>
<dbReference type="EMBL" id="JAPIUX010000001">
    <property type="protein sequence ID" value="MCX2560045.1"/>
    <property type="molecule type" value="Genomic_DNA"/>
</dbReference>
<evidence type="ECO:0000313" key="9">
    <source>
        <dbReference type="Proteomes" id="UP001526446"/>
    </source>
</evidence>
<dbReference type="SUPFAM" id="SSF118215">
    <property type="entry name" value="Proton glutamate symport protein"/>
    <property type="match status" value="1"/>
</dbReference>
<dbReference type="PRINTS" id="PR00173">
    <property type="entry name" value="EDTRNSPORT"/>
</dbReference>
<dbReference type="RefSeq" id="WP_166118665.1">
    <property type="nucleotide sequence ID" value="NZ_JAPIUX010000001.1"/>
</dbReference>
<sequence>MAIGTQSVNTRRRTYAILAALVLGVLSGLFIHTLSPAVIHFSEQAATLMTGIFLRLIKMVIAPLVFATLVSGIGKLGDDTQVFRIGGKILLWFVSMSFVSLMIGLLAGNILQPGAGFVPPATGDLGSLKHPFQPVEFLLHIVPTSALDAMARNDILQIVVFAVLFGLALPAAGKAGKTMLGWTEELGHIMLRMTDMVMLLAPMAVFGSVMGSVAQSGGGMLIQYSRFLVEFYGTILVLWAVLTTLAFLVLGRRIKDLIRELIQPLILGYATASSESVYPLLLEKLEDFGVPSRISGFVLPLGYSFNLDGSILFQTFGALFIAQVYDIHLSMAQQFTMVMVMMLSSKGIAGVPRASIVTLVAVLPQFGLPEAGITLILGIDHFLDMARTATNVLGNGYAAAISAKWEGVLSDGPTDDVI</sequence>
<keyword evidence="6 7" id="KW-0472">Membrane</keyword>
<feature type="transmembrane region" description="Helical" evidence="7">
    <location>
        <begin position="231"/>
        <end position="250"/>
    </location>
</feature>
<gene>
    <name evidence="8" type="ORF">OQ252_01330</name>
</gene>
<evidence type="ECO:0000256" key="6">
    <source>
        <dbReference type="ARBA" id="ARBA00023136"/>
    </source>
</evidence>
<keyword evidence="4 7" id="KW-0812">Transmembrane</keyword>
<keyword evidence="9" id="KW-1185">Reference proteome</keyword>
<dbReference type="Pfam" id="PF00375">
    <property type="entry name" value="SDF"/>
    <property type="match status" value="1"/>
</dbReference>
<name>A0ABT3Q443_9PROT</name>
<feature type="transmembrane region" description="Helical" evidence="7">
    <location>
        <begin position="89"/>
        <end position="111"/>
    </location>
</feature>
<feature type="transmembrane region" description="Helical" evidence="7">
    <location>
        <begin position="15"/>
        <end position="32"/>
    </location>
</feature>
<dbReference type="InterPro" id="IPR036458">
    <property type="entry name" value="Na:dicarbo_symporter_sf"/>
</dbReference>
<dbReference type="PANTHER" id="PTHR42865">
    <property type="entry name" value="PROTON/GLUTAMATE-ASPARTATE SYMPORTER"/>
    <property type="match status" value="1"/>
</dbReference>
<comment type="subcellular location">
    <subcellularLocation>
        <location evidence="1">Cell membrane</location>
        <topology evidence="1">Multi-pass membrane protein</topology>
    </subcellularLocation>
</comment>
<evidence type="ECO:0000256" key="3">
    <source>
        <dbReference type="ARBA" id="ARBA00022475"/>
    </source>
</evidence>
<evidence type="ECO:0000256" key="2">
    <source>
        <dbReference type="ARBA" id="ARBA00022448"/>
    </source>
</evidence>
<dbReference type="Proteomes" id="UP001526446">
    <property type="component" value="Unassembled WGS sequence"/>
</dbReference>
<comment type="caution">
    <text evidence="8">The sequence shown here is derived from an EMBL/GenBank/DDBJ whole genome shotgun (WGS) entry which is preliminary data.</text>
</comment>
<reference evidence="8 9" key="1">
    <citation type="submission" date="2022-11" db="EMBL/GenBank/DDBJ databases">
        <title>Genome sequencing of Acetobacter type strain.</title>
        <authorList>
            <person name="Heo J."/>
            <person name="Lee D."/>
            <person name="Han B.-H."/>
            <person name="Hong S.-B."/>
            <person name="Kwon S.-W."/>
        </authorList>
    </citation>
    <scope>NUCLEOTIDE SEQUENCE [LARGE SCALE GENOMIC DNA]</scope>
    <source>
        <strain evidence="8 9">KACC 21251</strain>
    </source>
</reference>
<protein>
    <submittedName>
        <fullName evidence="8">Dicarboxylate/amino acid:cation symporter</fullName>
    </submittedName>
</protein>
<evidence type="ECO:0000313" key="8">
    <source>
        <dbReference type="EMBL" id="MCX2560045.1"/>
    </source>
</evidence>
<feature type="transmembrane region" description="Helical" evidence="7">
    <location>
        <begin position="193"/>
        <end position="211"/>
    </location>
</feature>